<keyword evidence="4" id="KW-1185">Reference proteome</keyword>
<comment type="caution">
    <text evidence="3">The sequence shown here is derived from an EMBL/GenBank/DDBJ whole genome shotgun (WGS) entry which is preliminary data.</text>
</comment>
<dbReference type="SUPFAM" id="SSF158694">
    <property type="entry name" value="UraD-Like"/>
    <property type="match status" value="1"/>
</dbReference>
<name>A0A9W7GKX8_9STRA</name>
<sequence length="86" mass="9002">MSSPPVSLSDLAKLDDAQFVATVGGVYENSPWVAESVLEQAPFVSITSLHKAMGGRGKKKEGRQDYLGAAGMDSLMSAMSAVKIGK</sequence>
<reference evidence="4" key="1">
    <citation type="journal article" date="2023" name="Commun. Biol.">
        <title>Genome analysis of Parmales, the sister group of diatoms, reveals the evolutionary specialization of diatoms from phago-mixotrophs to photoautotrophs.</title>
        <authorList>
            <person name="Ban H."/>
            <person name="Sato S."/>
            <person name="Yoshikawa S."/>
            <person name="Yamada K."/>
            <person name="Nakamura Y."/>
            <person name="Ichinomiya M."/>
            <person name="Sato N."/>
            <person name="Blanc-Mathieu R."/>
            <person name="Endo H."/>
            <person name="Kuwata A."/>
            <person name="Ogata H."/>
        </authorList>
    </citation>
    <scope>NUCLEOTIDE SEQUENCE [LARGE SCALE GENOMIC DNA]</scope>
</reference>
<dbReference type="Gene3D" id="1.10.3330.10">
    <property type="entry name" value="Oxo-4-hydroxy-4-carboxy-5-ureidoimidazoline decarboxylase"/>
    <property type="match status" value="1"/>
</dbReference>
<dbReference type="GO" id="GO:0006144">
    <property type="term" value="P:purine nucleobase metabolic process"/>
    <property type="evidence" value="ECO:0007669"/>
    <property type="project" value="UniProtKB-KW"/>
</dbReference>
<feature type="domain" description="Oxo-4-hydroxy-4-carboxy-5-ureidoimidazoline decarboxylase" evidence="2">
    <location>
        <begin position="13"/>
        <end position="54"/>
    </location>
</feature>
<accession>A0A9W7GKX8</accession>
<evidence type="ECO:0000256" key="1">
    <source>
        <dbReference type="ARBA" id="ARBA00022631"/>
    </source>
</evidence>
<dbReference type="InterPro" id="IPR036778">
    <property type="entry name" value="OHCU_decarboxylase_sf"/>
</dbReference>
<evidence type="ECO:0000313" key="4">
    <source>
        <dbReference type="Proteomes" id="UP001165065"/>
    </source>
</evidence>
<proteinExistence type="predicted"/>
<protein>
    <recommendedName>
        <fullName evidence="2">Oxo-4-hydroxy-4-carboxy-5-ureidoimidazoline decarboxylase domain-containing protein</fullName>
    </recommendedName>
</protein>
<organism evidence="3 4">
    <name type="scientific">Triparma columacea</name>
    <dbReference type="NCBI Taxonomy" id="722753"/>
    <lineage>
        <taxon>Eukaryota</taxon>
        <taxon>Sar</taxon>
        <taxon>Stramenopiles</taxon>
        <taxon>Ochrophyta</taxon>
        <taxon>Bolidophyceae</taxon>
        <taxon>Parmales</taxon>
        <taxon>Triparmaceae</taxon>
        <taxon>Triparma</taxon>
    </lineage>
</organism>
<gene>
    <name evidence="3" type="ORF">TrCOL_g8389</name>
</gene>
<keyword evidence="1" id="KW-0659">Purine metabolism</keyword>
<dbReference type="Pfam" id="PF09349">
    <property type="entry name" value="OHCU_decarbox"/>
    <property type="match status" value="1"/>
</dbReference>
<dbReference type="EMBL" id="BRYA01000352">
    <property type="protein sequence ID" value="GMI47624.1"/>
    <property type="molecule type" value="Genomic_DNA"/>
</dbReference>
<evidence type="ECO:0000313" key="3">
    <source>
        <dbReference type="EMBL" id="GMI47624.1"/>
    </source>
</evidence>
<dbReference type="AlphaFoldDB" id="A0A9W7GKX8"/>
<evidence type="ECO:0000259" key="2">
    <source>
        <dbReference type="Pfam" id="PF09349"/>
    </source>
</evidence>
<dbReference type="Proteomes" id="UP001165065">
    <property type="component" value="Unassembled WGS sequence"/>
</dbReference>
<dbReference type="InterPro" id="IPR018020">
    <property type="entry name" value="OHCU_decarboxylase"/>
</dbReference>